<feature type="compositionally biased region" description="Low complexity" evidence="1">
    <location>
        <begin position="1"/>
        <end position="13"/>
    </location>
</feature>
<reference evidence="2" key="1">
    <citation type="journal article" date="2019" name="bioRxiv">
        <title>The Genome of the Zebra Mussel, Dreissena polymorpha: A Resource for Invasive Species Research.</title>
        <authorList>
            <person name="McCartney M.A."/>
            <person name="Auch B."/>
            <person name="Kono T."/>
            <person name="Mallez S."/>
            <person name="Zhang Y."/>
            <person name="Obille A."/>
            <person name="Becker A."/>
            <person name="Abrahante J.E."/>
            <person name="Garbe J."/>
            <person name="Badalamenti J.P."/>
            <person name="Herman A."/>
            <person name="Mangelson H."/>
            <person name="Liachko I."/>
            <person name="Sullivan S."/>
            <person name="Sone E.D."/>
            <person name="Koren S."/>
            <person name="Silverstein K.A.T."/>
            <person name="Beckman K.B."/>
            <person name="Gohl D.M."/>
        </authorList>
    </citation>
    <scope>NUCLEOTIDE SEQUENCE</scope>
    <source>
        <strain evidence="2">Duluth1</strain>
        <tissue evidence="2">Whole animal</tissue>
    </source>
</reference>
<name>A0A9D4MUP1_DREPO</name>
<sequence>MRTTTSSTTRATSMQNDTTSEAFHATLDSSRTKSLSTTTTPINYITPTTKSLKSSLTTPSTDSTTENKPETSVQQETQSSFSNSSSIATQSTTTQAHSRFTLTPLLSTLLTNATKQPLSQSSESPMEATTILHPNTTDITSLTSKAFPADILTTNVAKSSNQYSSSSTISPSGSSSKAVPVTHDAQRAPTT</sequence>
<comment type="caution">
    <text evidence="2">The sequence shown here is derived from an EMBL/GenBank/DDBJ whole genome shotgun (WGS) entry which is preliminary data.</text>
</comment>
<feature type="compositionally biased region" description="Low complexity" evidence="1">
    <location>
        <begin position="159"/>
        <end position="176"/>
    </location>
</feature>
<evidence type="ECO:0000313" key="3">
    <source>
        <dbReference type="Proteomes" id="UP000828390"/>
    </source>
</evidence>
<feature type="compositionally biased region" description="Low complexity" evidence="1">
    <location>
        <begin position="26"/>
        <end position="64"/>
    </location>
</feature>
<accession>A0A9D4MUP1</accession>
<organism evidence="2 3">
    <name type="scientific">Dreissena polymorpha</name>
    <name type="common">Zebra mussel</name>
    <name type="synonym">Mytilus polymorpha</name>
    <dbReference type="NCBI Taxonomy" id="45954"/>
    <lineage>
        <taxon>Eukaryota</taxon>
        <taxon>Metazoa</taxon>
        <taxon>Spiralia</taxon>
        <taxon>Lophotrochozoa</taxon>
        <taxon>Mollusca</taxon>
        <taxon>Bivalvia</taxon>
        <taxon>Autobranchia</taxon>
        <taxon>Heteroconchia</taxon>
        <taxon>Euheterodonta</taxon>
        <taxon>Imparidentia</taxon>
        <taxon>Neoheterodontei</taxon>
        <taxon>Myida</taxon>
        <taxon>Dreissenoidea</taxon>
        <taxon>Dreissenidae</taxon>
        <taxon>Dreissena</taxon>
    </lineage>
</organism>
<keyword evidence="3" id="KW-1185">Reference proteome</keyword>
<dbReference type="AlphaFoldDB" id="A0A9D4MUP1"/>
<dbReference type="EMBL" id="JAIWYP010000001">
    <property type="protein sequence ID" value="KAH3881547.1"/>
    <property type="molecule type" value="Genomic_DNA"/>
</dbReference>
<evidence type="ECO:0000313" key="2">
    <source>
        <dbReference type="EMBL" id="KAH3881547.1"/>
    </source>
</evidence>
<feature type="region of interest" description="Disordered" evidence="1">
    <location>
        <begin position="1"/>
        <end position="96"/>
    </location>
</feature>
<evidence type="ECO:0000256" key="1">
    <source>
        <dbReference type="SAM" id="MobiDB-lite"/>
    </source>
</evidence>
<protein>
    <submittedName>
        <fullName evidence="2">Uncharacterized protein</fullName>
    </submittedName>
</protein>
<gene>
    <name evidence="2" type="ORF">DPMN_005473</name>
</gene>
<feature type="region of interest" description="Disordered" evidence="1">
    <location>
        <begin position="155"/>
        <end position="191"/>
    </location>
</feature>
<feature type="compositionally biased region" description="Low complexity" evidence="1">
    <location>
        <begin position="74"/>
        <end position="96"/>
    </location>
</feature>
<reference evidence="2" key="2">
    <citation type="submission" date="2020-11" db="EMBL/GenBank/DDBJ databases">
        <authorList>
            <person name="McCartney M.A."/>
            <person name="Auch B."/>
            <person name="Kono T."/>
            <person name="Mallez S."/>
            <person name="Becker A."/>
            <person name="Gohl D.M."/>
            <person name="Silverstein K.A.T."/>
            <person name="Koren S."/>
            <person name="Bechman K.B."/>
            <person name="Herman A."/>
            <person name="Abrahante J.E."/>
            <person name="Garbe J."/>
        </authorList>
    </citation>
    <scope>NUCLEOTIDE SEQUENCE</scope>
    <source>
        <strain evidence="2">Duluth1</strain>
        <tissue evidence="2">Whole animal</tissue>
    </source>
</reference>
<dbReference type="Proteomes" id="UP000828390">
    <property type="component" value="Unassembled WGS sequence"/>
</dbReference>
<proteinExistence type="predicted"/>